<dbReference type="InParanoid" id="E5R4U0"/>
<accession>E5R4U0</accession>
<sequence length="33" mass="3584">MSIYIGVAPALRWRDPWGAAASAYNLKAYGGAW</sequence>
<dbReference type="AlphaFoldDB" id="E5R4U0"/>
<organism evidence="2">
    <name type="scientific">Leptosphaeria maculans (strain JN3 / isolate v23.1.3 / race Av1-4-5-6-7-8)</name>
    <name type="common">Blackleg fungus</name>
    <name type="synonym">Phoma lingam</name>
    <dbReference type="NCBI Taxonomy" id="985895"/>
    <lineage>
        <taxon>Eukaryota</taxon>
        <taxon>Fungi</taxon>
        <taxon>Dikarya</taxon>
        <taxon>Ascomycota</taxon>
        <taxon>Pezizomycotina</taxon>
        <taxon>Dothideomycetes</taxon>
        <taxon>Pleosporomycetidae</taxon>
        <taxon>Pleosporales</taxon>
        <taxon>Pleosporineae</taxon>
        <taxon>Leptosphaeriaceae</taxon>
        <taxon>Plenodomus</taxon>
        <taxon>Plenodomus lingam/Leptosphaeria maculans species complex</taxon>
    </lineage>
</organism>
<keyword evidence="2" id="KW-1185">Reference proteome</keyword>
<proteinExistence type="predicted"/>
<evidence type="ECO:0000313" key="1">
    <source>
        <dbReference type="EMBL" id="CBX92213.1"/>
    </source>
</evidence>
<dbReference type="HOGENOM" id="CLU_3384910_0_0_1"/>
<reference evidence="2" key="1">
    <citation type="journal article" date="2011" name="Nat. Commun.">
        <title>Effector diversification within compartments of the Leptosphaeria maculans genome affected by Repeat-Induced Point mutations.</title>
        <authorList>
            <person name="Rouxel T."/>
            <person name="Grandaubert J."/>
            <person name="Hane J.K."/>
            <person name="Hoede C."/>
            <person name="van de Wouw A.P."/>
            <person name="Couloux A."/>
            <person name="Dominguez V."/>
            <person name="Anthouard V."/>
            <person name="Bally P."/>
            <person name="Bourras S."/>
            <person name="Cozijnsen A.J."/>
            <person name="Ciuffetti L.M."/>
            <person name="Degrave A."/>
            <person name="Dilmaghani A."/>
            <person name="Duret L."/>
            <person name="Fudal I."/>
            <person name="Goodwin S.B."/>
            <person name="Gout L."/>
            <person name="Glaser N."/>
            <person name="Linglin J."/>
            <person name="Kema G.H.J."/>
            <person name="Lapalu N."/>
            <person name="Lawrence C.B."/>
            <person name="May K."/>
            <person name="Meyer M."/>
            <person name="Ollivier B."/>
            <person name="Poulain J."/>
            <person name="Schoch C.L."/>
            <person name="Simon A."/>
            <person name="Spatafora J.W."/>
            <person name="Stachowiak A."/>
            <person name="Turgeon B.G."/>
            <person name="Tyler B.M."/>
            <person name="Vincent D."/>
            <person name="Weissenbach J."/>
            <person name="Amselem J."/>
            <person name="Quesneville H."/>
            <person name="Oliver R.P."/>
            <person name="Wincker P."/>
            <person name="Balesdent M.-H."/>
            <person name="Howlett B.J."/>
        </authorList>
    </citation>
    <scope>NUCLEOTIDE SEQUENCE [LARGE SCALE GENOMIC DNA]</scope>
    <source>
        <strain evidence="2">JN3 / isolate v23.1.3 / race Av1-4-5-6-7-8</strain>
    </source>
</reference>
<dbReference type="Proteomes" id="UP000002668">
    <property type="component" value="Genome"/>
</dbReference>
<name>E5R4U0_LEPMJ</name>
<evidence type="ECO:0000313" key="2">
    <source>
        <dbReference type="Proteomes" id="UP000002668"/>
    </source>
</evidence>
<gene>
    <name evidence="1" type="ORF">LEMA_uP049190.1</name>
</gene>
<protein>
    <submittedName>
        <fullName evidence="1">Predicted protein</fullName>
    </submittedName>
</protein>
<dbReference type="EMBL" id="FP929083">
    <property type="protein sequence ID" value="CBX92213.1"/>
    <property type="molecule type" value="Genomic_DNA"/>
</dbReference>
<dbReference type="VEuPathDB" id="FungiDB:LEMA_uP049190.1"/>